<keyword evidence="2" id="KW-0479">Metal-binding</keyword>
<proteinExistence type="predicted"/>
<name>A0A7G1KT14_9NOCA</name>
<keyword evidence="1" id="KW-0004">4Fe-4S</keyword>
<dbReference type="SUPFAM" id="SSF53706">
    <property type="entry name" value="Formate dehydrogenase/DMSO reductase, domains 1-3"/>
    <property type="match status" value="1"/>
</dbReference>
<dbReference type="Gene3D" id="3.30.2070.10">
    <property type="entry name" value="Formate dehydrogenase/DMSO reductase"/>
    <property type="match status" value="1"/>
</dbReference>
<dbReference type="Proteomes" id="UP000516173">
    <property type="component" value="Chromosome"/>
</dbReference>
<dbReference type="Pfam" id="PF01568">
    <property type="entry name" value="Molydop_binding"/>
    <property type="match status" value="1"/>
</dbReference>
<keyword evidence="8" id="KW-1185">Reference proteome</keyword>
<dbReference type="RefSeq" id="WP_187684566.1">
    <property type="nucleotide sequence ID" value="NZ_AP023396.1"/>
</dbReference>
<dbReference type="SMART" id="SM00926">
    <property type="entry name" value="Molybdop_Fe4S4"/>
    <property type="match status" value="1"/>
</dbReference>
<dbReference type="Gene3D" id="2.40.40.20">
    <property type="match status" value="1"/>
</dbReference>
<dbReference type="GO" id="GO:0016020">
    <property type="term" value="C:membrane"/>
    <property type="evidence" value="ECO:0007669"/>
    <property type="project" value="TreeGrafter"/>
</dbReference>
<keyword evidence="3" id="KW-0560">Oxidoreductase</keyword>
<dbReference type="GO" id="GO:0043546">
    <property type="term" value="F:molybdopterin cofactor binding"/>
    <property type="evidence" value="ECO:0007669"/>
    <property type="project" value="InterPro"/>
</dbReference>
<dbReference type="Gene3D" id="3.40.228.10">
    <property type="entry name" value="Dimethylsulfoxide Reductase, domain 2"/>
    <property type="match status" value="1"/>
</dbReference>
<dbReference type="GO" id="GO:0046872">
    <property type="term" value="F:metal ion binding"/>
    <property type="evidence" value="ECO:0007669"/>
    <property type="project" value="UniProtKB-KW"/>
</dbReference>
<dbReference type="GO" id="GO:0016491">
    <property type="term" value="F:oxidoreductase activity"/>
    <property type="evidence" value="ECO:0007669"/>
    <property type="project" value="UniProtKB-KW"/>
</dbReference>
<dbReference type="Pfam" id="PF04879">
    <property type="entry name" value="Molybdop_Fe4S4"/>
    <property type="match status" value="1"/>
</dbReference>
<dbReference type="InterPro" id="IPR006963">
    <property type="entry name" value="Mopterin_OxRdtase_4Fe-4S_dom"/>
</dbReference>
<keyword evidence="5" id="KW-0411">Iron-sulfur</keyword>
<evidence type="ECO:0000256" key="4">
    <source>
        <dbReference type="ARBA" id="ARBA00023004"/>
    </source>
</evidence>
<dbReference type="KEGG" id="nwl:NWFMUON74_54680"/>
<dbReference type="InterPro" id="IPR006657">
    <property type="entry name" value="MoPterin_dinucl-bd_dom"/>
</dbReference>
<dbReference type="PROSITE" id="PS51669">
    <property type="entry name" value="4FE4S_MOW_BIS_MGD"/>
    <property type="match status" value="1"/>
</dbReference>
<keyword evidence="4" id="KW-0408">Iron</keyword>
<dbReference type="InterPro" id="IPR006656">
    <property type="entry name" value="Mopterin_OxRdtase"/>
</dbReference>
<evidence type="ECO:0000313" key="8">
    <source>
        <dbReference type="Proteomes" id="UP000516173"/>
    </source>
</evidence>
<evidence type="ECO:0000313" key="7">
    <source>
        <dbReference type="EMBL" id="BCK57696.1"/>
    </source>
</evidence>
<dbReference type="Gene3D" id="3.40.50.740">
    <property type="match status" value="1"/>
</dbReference>
<feature type="domain" description="4Fe-4S Mo/W bis-MGD-type" evidence="6">
    <location>
        <begin position="2"/>
        <end position="60"/>
    </location>
</feature>
<gene>
    <name evidence="7" type="ORF">NWFMUON74_54680</name>
</gene>
<dbReference type="Pfam" id="PF00384">
    <property type="entry name" value="Molybdopterin"/>
    <property type="match status" value="1"/>
</dbReference>
<evidence type="ECO:0000256" key="3">
    <source>
        <dbReference type="ARBA" id="ARBA00023002"/>
    </source>
</evidence>
<dbReference type="GO" id="GO:0051539">
    <property type="term" value="F:4 iron, 4 sulfur cluster binding"/>
    <property type="evidence" value="ECO:0007669"/>
    <property type="project" value="UniProtKB-KW"/>
</dbReference>
<sequence length="756" mass="82452">MTEWQPTACILCECNCGIQVLVGPDGRRFEKIRGDKLHPASAGYTCNKALQLDHYQNGRTGRLTAPLRRRPDGTFEEIDWDTAISEISERMLRIGAEHGGESIFYYGGGGQGNHLGGAYAPATMAAYGMRYRSSALAQEKTGDFWVGARMAGHPLRADVEHAEVAFFVGKNPYQSHGFPRARTVLKEIARDPGRSIVVLDPVRTETAELADFHLQLRPGTDVYLLTAMAAILLRDDLIAHDWLAEHADGVAEVLAVLRTVPIEKYCAIADVDLDLVTAATHRIARAESVAALEDLGVQMNRYSTVVSYVEKLVWLLTGNLGKPGTQYAFSGLTALGHDRGHPADAGPRSPVAGARIVSGLVPCNVISEEILTDHPARYRAMMVESANPAHSLADSARMRQALAALDLVVVIDIAMTETARLADYVLPAPTQFEKYEATFFNFEFPRNVFQLRHPILPAPPNVLPEPEIHARLVEASGAVTEDDYAPLRDALAQGREAFAMAFLGILADRRKAKLAPVLLYRTLGPTLPDDADAAALLWAAAYNCARKNPKGVERAGYGTGPQAGERLFEAIRTGRHGVVITDDAVEETWNRLRDGRIELNIPELLAVVADLPEPPAAQDWPFVLAAGERRAFTANTIMRDPRWRKRDDGGALRISTADAQRLGLVAGDFVRVTTRRGSTEVPVEPTDRMRAGHLALPNGSGLTVFDTDGTAVFDTDGTVLTSGAAPNELTEYDARDEWVGTPWHKYVPARIDTVDA</sequence>
<protein>
    <submittedName>
        <fullName evidence="7">Putative oxidoreductase</fullName>
    </submittedName>
</protein>
<dbReference type="PANTHER" id="PTHR43105">
    <property type="entry name" value="RESPIRATORY NITRATE REDUCTASE"/>
    <property type="match status" value="1"/>
</dbReference>
<evidence type="ECO:0000259" key="6">
    <source>
        <dbReference type="PROSITE" id="PS51669"/>
    </source>
</evidence>
<dbReference type="EMBL" id="AP023396">
    <property type="protein sequence ID" value="BCK57696.1"/>
    <property type="molecule type" value="Genomic_DNA"/>
</dbReference>
<evidence type="ECO:0000256" key="2">
    <source>
        <dbReference type="ARBA" id="ARBA00022723"/>
    </source>
</evidence>
<dbReference type="GeneID" id="80349904"/>
<dbReference type="PANTHER" id="PTHR43105:SF9">
    <property type="entry name" value="NADPH-FE(3+) OXIDOREDUCTASE SUBUNIT ALPHA"/>
    <property type="match status" value="1"/>
</dbReference>
<dbReference type="AlphaFoldDB" id="A0A7G1KT14"/>
<evidence type="ECO:0000256" key="5">
    <source>
        <dbReference type="ARBA" id="ARBA00023014"/>
    </source>
</evidence>
<accession>A0A7G1KT14</accession>
<dbReference type="Gene3D" id="2.20.25.90">
    <property type="entry name" value="ADC-like domains"/>
    <property type="match status" value="1"/>
</dbReference>
<dbReference type="InterPro" id="IPR009010">
    <property type="entry name" value="Asp_de-COase-like_dom_sf"/>
</dbReference>
<dbReference type="InterPro" id="IPR050123">
    <property type="entry name" value="Prok_molybdopt-oxidoreductase"/>
</dbReference>
<reference evidence="7 8" key="1">
    <citation type="submission" date="2020-08" db="EMBL/GenBank/DDBJ databases">
        <title>Genome Sequencing of Nocardia wallacei strain FMUON74 and assembly.</title>
        <authorList>
            <person name="Toyokawa M."/>
            <person name="Uesaka K."/>
        </authorList>
    </citation>
    <scope>NUCLEOTIDE SEQUENCE [LARGE SCALE GENOMIC DNA]</scope>
    <source>
        <strain evidence="7 8">FMUON74</strain>
    </source>
</reference>
<organism evidence="7 8">
    <name type="scientific">Nocardia wallacei</name>
    <dbReference type="NCBI Taxonomy" id="480035"/>
    <lineage>
        <taxon>Bacteria</taxon>
        <taxon>Bacillati</taxon>
        <taxon>Actinomycetota</taxon>
        <taxon>Actinomycetes</taxon>
        <taxon>Mycobacteriales</taxon>
        <taxon>Nocardiaceae</taxon>
        <taxon>Nocardia</taxon>
    </lineage>
</organism>
<dbReference type="SUPFAM" id="SSF50692">
    <property type="entry name" value="ADC-like"/>
    <property type="match status" value="1"/>
</dbReference>
<evidence type="ECO:0000256" key="1">
    <source>
        <dbReference type="ARBA" id="ARBA00022485"/>
    </source>
</evidence>